<dbReference type="EMBL" id="CAACVS010000663">
    <property type="protein sequence ID" value="VEU44751.1"/>
    <property type="molecule type" value="Genomic_DNA"/>
</dbReference>
<name>A0A448ZRR7_9STRA</name>
<feature type="region of interest" description="Disordered" evidence="1">
    <location>
        <begin position="41"/>
        <end position="98"/>
    </location>
</feature>
<proteinExistence type="predicted"/>
<sequence>MAMSRKGKTWAAASVVAIFVIYNVGFSSVFFRHYAQGGKKINGKKISRPNGSLLTEIPAPTPLPIDLSTPMPSRRTERPTAKPSTSATILPTDDPNGAVVNRNKDRIDESPTLVLHIGPHKTGTSTIQCDLSHFRGELYADASVAYIGRVYGHCINPSVASGPVFDTRGLINTCFKSSLCTNTSLWRNLEAQLHHYANHNKSVIISDEAFSRMGIIVGDSVDNRIVLYRLLNKYYPGRVRVVVMYRRYYEWMQSMWNEGNKPHKNFYDPVSPYKEKFQKWPSEGGKTCKTFLEYITRKHKKVARDKLKWSEYQKLAEIDNIHVAEYLRRLWKNHSSNVVMLNMHEMEHKNDGEDITTLLLRENLSLVAGDVLRMAKANASYVGRPNPSKNFDYDRLAVKAHERGLLVNQSATLRFEIAQIAEKYLLQKLNKTKDSLPFVCLNQTHLESLLQKSLQYEREIYPDLSEEATKHHEEAFFKAFERKKFCNFDTDKLIEDNAVQNFFTKDIPQLLDIR</sequence>
<evidence type="ECO:0008006" key="4">
    <source>
        <dbReference type="Google" id="ProtNLM"/>
    </source>
</evidence>
<organism evidence="2 3">
    <name type="scientific">Pseudo-nitzschia multistriata</name>
    <dbReference type="NCBI Taxonomy" id="183589"/>
    <lineage>
        <taxon>Eukaryota</taxon>
        <taxon>Sar</taxon>
        <taxon>Stramenopiles</taxon>
        <taxon>Ochrophyta</taxon>
        <taxon>Bacillariophyta</taxon>
        <taxon>Bacillariophyceae</taxon>
        <taxon>Bacillariophycidae</taxon>
        <taxon>Bacillariales</taxon>
        <taxon>Bacillariaceae</taxon>
        <taxon>Pseudo-nitzschia</taxon>
    </lineage>
</organism>
<dbReference type="InterPro" id="IPR027417">
    <property type="entry name" value="P-loop_NTPase"/>
</dbReference>
<dbReference type="Proteomes" id="UP000291116">
    <property type="component" value="Unassembled WGS sequence"/>
</dbReference>
<reference evidence="2 3" key="1">
    <citation type="submission" date="2019-01" db="EMBL/GenBank/DDBJ databases">
        <authorList>
            <person name="Ferrante I. M."/>
        </authorList>
    </citation>
    <scope>NUCLEOTIDE SEQUENCE [LARGE SCALE GENOMIC DNA]</scope>
    <source>
        <strain evidence="2 3">B856</strain>
    </source>
</reference>
<evidence type="ECO:0000313" key="3">
    <source>
        <dbReference type="Proteomes" id="UP000291116"/>
    </source>
</evidence>
<evidence type="ECO:0000256" key="1">
    <source>
        <dbReference type="SAM" id="MobiDB-lite"/>
    </source>
</evidence>
<dbReference type="OrthoDB" id="49553at2759"/>
<evidence type="ECO:0000313" key="2">
    <source>
        <dbReference type="EMBL" id="VEU44751.1"/>
    </source>
</evidence>
<dbReference type="SUPFAM" id="SSF52540">
    <property type="entry name" value="P-loop containing nucleoside triphosphate hydrolases"/>
    <property type="match status" value="1"/>
</dbReference>
<keyword evidence="3" id="KW-1185">Reference proteome</keyword>
<dbReference type="AlphaFoldDB" id="A0A448ZRR7"/>
<accession>A0A448ZRR7</accession>
<gene>
    <name evidence="2" type="ORF">PSNMU_V1.4_AUG-EV-PASAV3_0118850</name>
</gene>
<protein>
    <recommendedName>
        <fullName evidence="4">Sulfotransferase domain-containing protein</fullName>
    </recommendedName>
</protein>